<dbReference type="PANTHER" id="PTHR34846:SF10">
    <property type="entry name" value="CYTOPLASMIC PROTEIN"/>
    <property type="match status" value="1"/>
</dbReference>
<dbReference type="Proteomes" id="UP000674938">
    <property type="component" value="Unassembled WGS sequence"/>
</dbReference>
<organism evidence="2 3">
    <name type="scientific">Vagococcus allomyrinae</name>
    <dbReference type="NCBI Taxonomy" id="2794353"/>
    <lineage>
        <taxon>Bacteria</taxon>
        <taxon>Bacillati</taxon>
        <taxon>Bacillota</taxon>
        <taxon>Bacilli</taxon>
        <taxon>Lactobacillales</taxon>
        <taxon>Enterococcaceae</taxon>
        <taxon>Vagococcus</taxon>
    </lineage>
</organism>
<dbReference type="Gene3D" id="1.20.1290.10">
    <property type="entry name" value="AhpD-like"/>
    <property type="match status" value="1"/>
</dbReference>
<evidence type="ECO:0000259" key="1">
    <source>
        <dbReference type="Pfam" id="PF02627"/>
    </source>
</evidence>
<dbReference type="RefSeq" id="WP_209525602.1">
    <property type="nucleotide sequence ID" value="NZ_JAEEGA010000003.1"/>
</dbReference>
<dbReference type="Pfam" id="PF02627">
    <property type="entry name" value="CMD"/>
    <property type="match status" value="1"/>
</dbReference>
<reference evidence="2" key="1">
    <citation type="submission" date="2020-12" db="EMBL/GenBank/DDBJ databases">
        <title>Vagococcus allomyrinae sp. nov. and Enterococcus lavae sp. nov., isolated from the larvae of Allomyrina dichotoma.</title>
        <authorList>
            <person name="Lee S.D."/>
        </authorList>
    </citation>
    <scope>NUCLEOTIDE SEQUENCE</scope>
    <source>
        <strain evidence="2">BWB3-3</strain>
    </source>
</reference>
<feature type="domain" description="Carboxymuconolactone decarboxylase-like" evidence="1">
    <location>
        <begin position="19"/>
        <end position="94"/>
    </location>
</feature>
<accession>A0A940P3V7</accession>
<dbReference type="GO" id="GO:0051920">
    <property type="term" value="F:peroxiredoxin activity"/>
    <property type="evidence" value="ECO:0007669"/>
    <property type="project" value="InterPro"/>
</dbReference>
<dbReference type="InterPro" id="IPR029032">
    <property type="entry name" value="AhpD-like"/>
</dbReference>
<evidence type="ECO:0000313" key="2">
    <source>
        <dbReference type="EMBL" id="MBP1040535.1"/>
    </source>
</evidence>
<dbReference type="InterPro" id="IPR003779">
    <property type="entry name" value="CMD-like"/>
</dbReference>
<dbReference type="NCBIfam" id="TIGR00778">
    <property type="entry name" value="ahpD_dom"/>
    <property type="match status" value="1"/>
</dbReference>
<sequence length="145" mass="16582">MTQRIDYYKVATDGLKPLLAMEKYLGEQTTLDPLLKELIKIRVSQINGCAYCLNMHTTDAQKLGETAQRINCVSAFEECGFYSDKEKSALRLAEKMTLISNNPISNELYHEVRRYFDEKDYCDLVLAISQINAWNRIAISMGTTI</sequence>
<comment type="caution">
    <text evidence="2">The sequence shown here is derived from an EMBL/GenBank/DDBJ whole genome shotgun (WGS) entry which is preliminary data.</text>
</comment>
<gene>
    <name evidence="2" type="ORF">I6N95_05930</name>
</gene>
<dbReference type="AlphaFoldDB" id="A0A940P3V7"/>
<dbReference type="EMBL" id="JAEEGA010000003">
    <property type="protein sequence ID" value="MBP1040535.1"/>
    <property type="molecule type" value="Genomic_DNA"/>
</dbReference>
<evidence type="ECO:0000313" key="3">
    <source>
        <dbReference type="Proteomes" id="UP000674938"/>
    </source>
</evidence>
<keyword evidence="3" id="KW-1185">Reference proteome</keyword>
<dbReference type="PANTHER" id="PTHR34846">
    <property type="entry name" value="4-CARBOXYMUCONOLACTONE DECARBOXYLASE FAMILY PROTEIN (AFU_ORTHOLOGUE AFUA_6G11590)"/>
    <property type="match status" value="1"/>
</dbReference>
<name>A0A940P3V7_9ENTE</name>
<proteinExistence type="predicted"/>
<dbReference type="InterPro" id="IPR004675">
    <property type="entry name" value="AhpD_core"/>
</dbReference>
<dbReference type="SUPFAM" id="SSF69118">
    <property type="entry name" value="AhpD-like"/>
    <property type="match status" value="1"/>
</dbReference>
<protein>
    <submittedName>
        <fullName evidence="2">Carboxymuconolactone decarboxylase family protein</fullName>
    </submittedName>
</protein>